<comment type="caution">
    <text evidence="1">The sequence shown here is derived from an EMBL/GenBank/DDBJ whole genome shotgun (WGS) entry which is preliminary data.</text>
</comment>
<dbReference type="Proteomes" id="UP001549366">
    <property type="component" value="Unassembled WGS sequence"/>
</dbReference>
<protein>
    <submittedName>
        <fullName evidence="1">Uncharacterized protein</fullName>
    </submittedName>
</protein>
<sequence length="79" mass="8486">MIGYFKSNSDPSRLIMTKGRIKQLLFTQPSSTVNLSVSVALTAGLNALKYGCNALTKPNTHGGDTQSAVILLHHIQQST</sequence>
<accession>A0ABV2SN49</accession>
<reference evidence="1 2" key="1">
    <citation type="submission" date="2024-06" db="EMBL/GenBank/DDBJ databases">
        <title>Genomic Encyclopedia of Type Strains, Phase V (KMG-V): Genome sequencing to study the core and pangenomes of soil and plant-associated prokaryotes.</title>
        <authorList>
            <person name="Whitman W."/>
        </authorList>
    </citation>
    <scope>NUCLEOTIDE SEQUENCE [LARGE SCALE GENOMIC DNA]</scope>
    <source>
        <strain evidence="1 2">NE40</strain>
    </source>
</reference>
<dbReference type="EMBL" id="JBEWTB010000002">
    <property type="protein sequence ID" value="MET4759192.1"/>
    <property type="molecule type" value="Genomic_DNA"/>
</dbReference>
<organism evidence="1 2">
    <name type="scientific">Endozoicomonas lisbonensis</name>
    <dbReference type="NCBI Taxonomy" id="3120522"/>
    <lineage>
        <taxon>Bacteria</taxon>
        <taxon>Pseudomonadati</taxon>
        <taxon>Pseudomonadota</taxon>
        <taxon>Gammaproteobacteria</taxon>
        <taxon>Oceanospirillales</taxon>
        <taxon>Endozoicomonadaceae</taxon>
        <taxon>Endozoicomonas</taxon>
    </lineage>
</organism>
<evidence type="ECO:0000313" key="1">
    <source>
        <dbReference type="EMBL" id="MET4759192.1"/>
    </source>
</evidence>
<proteinExistence type="predicted"/>
<gene>
    <name evidence="1" type="ORF">V5J35_004384</name>
</gene>
<keyword evidence="2" id="KW-1185">Reference proteome</keyword>
<evidence type="ECO:0000313" key="2">
    <source>
        <dbReference type="Proteomes" id="UP001549366"/>
    </source>
</evidence>
<name>A0ABV2SN49_9GAMM</name>